<feature type="region of interest" description="Disordered" evidence="1">
    <location>
        <begin position="79"/>
        <end position="262"/>
    </location>
</feature>
<feature type="compositionally biased region" description="Low complexity" evidence="1">
    <location>
        <begin position="188"/>
        <end position="203"/>
    </location>
</feature>
<feature type="compositionally biased region" description="Polar residues" evidence="1">
    <location>
        <begin position="252"/>
        <end position="262"/>
    </location>
</feature>
<evidence type="ECO:0000256" key="1">
    <source>
        <dbReference type="SAM" id="MobiDB-lite"/>
    </source>
</evidence>
<feature type="compositionally biased region" description="Basic and acidic residues" evidence="1">
    <location>
        <begin position="169"/>
        <end position="182"/>
    </location>
</feature>
<dbReference type="PANTHER" id="PTHR13586">
    <property type="entry name" value="SCD6 PROTEIN-RELATED"/>
    <property type="match status" value="1"/>
</dbReference>
<sequence>YILFRGSDIKEIRVIDNVPTLPNDPAIMQLSVPPSLGQQQFQSQGYLHPVLGPMGPPMGQFNPGYGNMGGATGLAPGMGLNQGPRNIPNKQPSELIMSGSVPLPDLSPAVEPLRPNEHDLIGGNSRSTTPASLGSRKSPTADQAVQVSGAHKKEDKRVSRPIQPPGRNFQRDRRDSRGEQHNAPDSSRPQNRPPQQNRNNQQPIQGYQGYQTNQGPRQTGWGQYTRGQPRNKNIRARGSSAGNSGGNMSNNYRQNQQSAQSG</sequence>
<dbReference type="PANTHER" id="PTHR13586:SF0">
    <property type="entry name" value="TRAILER HITCH, ISOFORM H"/>
    <property type="match status" value="1"/>
</dbReference>
<dbReference type="GO" id="GO:0003729">
    <property type="term" value="F:mRNA binding"/>
    <property type="evidence" value="ECO:0007669"/>
    <property type="project" value="TreeGrafter"/>
</dbReference>
<name>A0A146MC92_LYGHE</name>
<feature type="compositionally biased region" description="Low complexity" evidence="1">
    <location>
        <begin position="238"/>
        <end position="251"/>
    </location>
</feature>
<dbReference type="GO" id="GO:0033962">
    <property type="term" value="P:P-body assembly"/>
    <property type="evidence" value="ECO:0007669"/>
    <property type="project" value="TreeGrafter"/>
</dbReference>
<dbReference type="AlphaFoldDB" id="A0A146MC92"/>
<dbReference type="GO" id="GO:0000932">
    <property type="term" value="C:P-body"/>
    <property type="evidence" value="ECO:0007669"/>
    <property type="project" value="TreeGrafter"/>
</dbReference>
<feature type="compositionally biased region" description="Polar residues" evidence="1">
    <location>
        <begin position="204"/>
        <end position="231"/>
    </location>
</feature>
<proteinExistence type="predicted"/>
<dbReference type="GO" id="GO:0034063">
    <property type="term" value="P:stress granule assembly"/>
    <property type="evidence" value="ECO:0007669"/>
    <property type="project" value="TreeGrafter"/>
</dbReference>
<feature type="compositionally biased region" description="Polar residues" evidence="1">
    <location>
        <begin position="124"/>
        <end position="146"/>
    </location>
</feature>
<protein>
    <submittedName>
        <fullName evidence="2">Uncharacterized protein</fullName>
    </submittedName>
</protein>
<evidence type="ECO:0000313" key="2">
    <source>
        <dbReference type="EMBL" id="JAQ17353.1"/>
    </source>
</evidence>
<accession>A0A146MC92</accession>
<feature type="non-terminal residue" evidence="2">
    <location>
        <position position="262"/>
    </location>
</feature>
<feature type="non-terminal residue" evidence="2">
    <location>
        <position position="1"/>
    </location>
</feature>
<dbReference type="EMBL" id="GDHC01001276">
    <property type="protein sequence ID" value="JAQ17353.1"/>
    <property type="molecule type" value="Transcribed_RNA"/>
</dbReference>
<gene>
    <name evidence="2" type="ORF">g.5557</name>
</gene>
<organism evidence="2">
    <name type="scientific">Lygus hesperus</name>
    <name type="common">Western plant bug</name>
    <dbReference type="NCBI Taxonomy" id="30085"/>
    <lineage>
        <taxon>Eukaryota</taxon>
        <taxon>Metazoa</taxon>
        <taxon>Ecdysozoa</taxon>
        <taxon>Arthropoda</taxon>
        <taxon>Hexapoda</taxon>
        <taxon>Insecta</taxon>
        <taxon>Pterygota</taxon>
        <taxon>Neoptera</taxon>
        <taxon>Paraneoptera</taxon>
        <taxon>Hemiptera</taxon>
        <taxon>Heteroptera</taxon>
        <taxon>Panheteroptera</taxon>
        <taxon>Cimicomorpha</taxon>
        <taxon>Miridae</taxon>
        <taxon>Mirini</taxon>
        <taxon>Lygus</taxon>
    </lineage>
</organism>
<reference evidence="2" key="1">
    <citation type="journal article" date="2016" name="Gigascience">
        <title>De novo construction of an expanded transcriptome assembly for the western tarnished plant bug, Lygus hesperus.</title>
        <authorList>
            <person name="Tassone E.E."/>
            <person name="Geib S.M."/>
            <person name="Hall B."/>
            <person name="Fabrick J.A."/>
            <person name="Brent C.S."/>
            <person name="Hull J.J."/>
        </authorList>
    </citation>
    <scope>NUCLEOTIDE SEQUENCE</scope>
</reference>